<name>B1ZPN5_OPITP</name>
<proteinExistence type="inferred from homology"/>
<dbReference type="Proteomes" id="UP000007013">
    <property type="component" value="Chromosome"/>
</dbReference>
<dbReference type="InterPro" id="IPR036259">
    <property type="entry name" value="MFS_trans_sf"/>
</dbReference>
<protein>
    <submittedName>
        <fullName evidence="3">Sugar (Glycoside-Pentoside-Hexuronide) transporter</fullName>
    </submittedName>
</protein>
<feature type="transmembrane region" description="Helical" evidence="2">
    <location>
        <begin position="196"/>
        <end position="214"/>
    </location>
</feature>
<dbReference type="SUPFAM" id="SSF103473">
    <property type="entry name" value="MFS general substrate transporter"/>
    <property type="match status" value="1"/>
</dbReference>
<dbReference type="CDD" id="cd17332">
    <property type="entry name" value="MFS_MelB_like"/>
    <property type="match status" value="1"/>
</dbReference>
<dbReference type="Gene3D" id="1.20.1250.20">
    <property type="entry name" value="MFS general substrate transporter like domains"/>
    <property type="match status" value="1"/>
</dbReference>
<feature type="transmembrane region" description="Helical" evidence="2">
    <location>
        <begin position="157"/>
        <end position="176"/>
    </location>
</feature>
<gene>
    <name evidence="3" type="ordered locus">Oter_1269</name>
</gene>
<dbReference type="eggNOG" id="COG2211">
    <property type="taxonomic scope" value="Bacteria"/>
</dbReference>
<feature type="transmembrane region" description="Helical" evidence="2">
    <location>
        <begin position="56"/>
        <end position="77"/>
    </location>
</feature>
<comment type="similarity">
    <text evidence="1">Belongs to the sodium:galactoside symporter (TC 2.A.2) family.</text>
</comment>
<evidence type="ECO:0000313" key="3">
    <source>
        <dbReference type="EMBL" id="ACB74554.1"/>
    </source>
</evidence>
<dbReference type="GO" id="GO:0005886">
    <property type="term" value="C:plasma membrane"/>
    <property type="evidence" value="ECO:0007669"/>
    <property type="project" value="TreeGrafter"/>
</dbReference>
<dbReference type="OrthoDB" id="9762557at2"/>
<feature type="transmembrane region" description="Helical" evidence="2">
    <location>
        <begin position="274"/>
        <end position="293"/>
    </location>
</feature>
<reference evidence="3 4" key="1">
    <citation type="journal article" date="2011" name="J. Bacteriol.">
        <title>Genome sequence of the verrucomicrobium Opitutus terrae PB90-1, an abundant inhabitant of rice paddy soil ecosystems.</title>
        <authorList>
            <person name="van Passel M.W."/>
            <person name="Kant R."/>
            <person name="Palva A."/>
            <person name="Copeland A."/>
            <person name="Lucas S."/>
            <person name="Lapidus A."/>
            <person name="Glavina del Rio T."/>
            <person name="Pitluck S."/>
            <person name="Goltsman E."/>
            <person name="Clum A."/>
            <person name="Sun H."/>
            <person name="Schmutz J."/>
            <person name="Larimer F.W."/>
            <person name="Land M.L."/>
            <person name="Hauser L."/>
            <person name="Kyrpides N."/>
            <person name="Mikhailova N."/>
            <person name="Richardson P.P."/>
            <person name="Janssen P.H."/>
            <person name="de Vos W.M."/>
            <person name="Smidt H."/>
        </authorList>
    </citation>
    <scope>NUCLEOTIDE SEQUENCE [LARGE SCALE GENOMIC DNA]</scope>
    <source>
        <strain evidence="4">DSM 11246 / JCM 15787 / PB90-1</strain>
    </source>
</reference>
<keyword evidence="4" id="KW-1185">Reference proteome</keyword>
<dbReference type="KEGG" id="ote:Oter_1269"/>
<dbReference type="GO" id="GO:0008643">
    <property type="term" value="P:carbohydrate transport"/>
    <property type="evidence" value="ECO:0007669"/>
    <property type="project" value="InterPro"/>
</dbReference>
<dbReference type="PANTHER" id="PTHR11328:SF24">
    <property type="entry name" value="MAJOR FACILITATOR SUPERFAMILY (MFS) PROFILE DOMAIN-CONTAINING PROTEIN"/>
    <property type="match status" value="1"/>
</dbReference>
<accession>B1ZPN5</accession>
<dbReference type="Pfam" id="PF13347">
    <property type="entry name" value="MFS_2"/>
    <property type="match status" value="1"/>
</dbReference>
<feature type="transmembrane region" description="Helical" evidence="2">
    <location>
        <begin position="119"/>
        <end position="145"/>
    </location>
</feature>
<dbReference type="InterPro" id="IPR039672">
    <property type="entry name" value="MFS_2"/>
</dbReference>
<evidence type="ECO:0000313" key="4">
    <source>
        <dbReference type="Proteomes" id="UP000007013"/>
    </source>
</evidence>
<keyword evidence="2" id="KW-0812">Transmembrane</keyword>
<evidence type="ECO:0000256" key="1">
    <source>
        <dbReference type="ARBA" id="ARBA00009617"/>
    </source>
</evidence>
<dbReference type="GO" id="GO:0006814">
    <property type="term" value="P:sodium ion transport"/>
    <property type="evidence" value="ECO:0007669"/>
    <property type="project" value="InterPro"/>
</dbReference>
<feature type="transmembrane region" description="Helical" evidence="2">
    <location>
        <begin position="20"/>
        <end position="44"/>
    </location>
</feature>
<dbReference type="NCBIfam" id="TIGR00792">
    <property type="entry name" value="gph"/>
    <property type="match status" value="1"/>
</dbReference>
<feature type="transmembrane region" description="Helical" evidence="2">
    <location>
        <begin position="411"/>
        <end position="437"/>
    </location>
</feature>
<dbReference type="InterPro" id="IPR001927">
    <property type="entry name" value="Na/Gal_symport"/>
</dbReference>
<dbReference type="STRING" id="452637.Oter_1269"/>
<feature type="transmembrane region" description="Helical" evidence="2">
    <location>
        <begin position="305"/>
        <end position="324"/>
    </location>
</feature>
<feature type="transmembrane region" description="Helical" evidence="2">
    <location>
        <begin position="372"/>
        <end position="399"/>
    </location>
</feature>
<feature type="transmembrane region" description="Helical" evidence="2">
    <location>
        <begin position="89"/>
        <end position="107"/>
    </location>
</feature>
<dbReference type="RefSeq" id="WP_012374092.1">
    <property type="nucleotide sequence ID" value="NC_010571.1"/>
</dbReference>
<dbReference type="PANTHER" id="PTHR11328">
    <property type="entry name" value="MAJOR FACILITATOR SUPERFAMILY DOMAIN-CONTAINING PROTEIN"/>
    <property type="match status" value="1"/>
</dbReference>
<sequence length="465" mass="50785">MNPPVSTPAPVPRLSFREKFAYGLGDTASNFYFQAFNLFLVYYYTDIFGLQSTSVGTLMFITPILVAVLNPVIGAIADRTNSRWGKFRPYILWGAIPYGLLGVLMFANPNLSTDGKLIYAYVTYTLVLITYAAINTPYGALMGVMSPSSEDRTSLSTYRFACAFTGALLIGWLVPWLKDALTGVTGNPAIGFRNTMWIFAAVSVGMFFYTFANTRERVAPPPTQKSSLREDIGDLMRNPPWLILFFVAFLNLTNVGMRSGSGIYYFKYCVGNEAALGTFNLVGFLCFIAGALSTKLLLRLLPRRGLMITCTVVNALTMAAFYFVDPHSTVLLYVLNIVGQFVAGPTPAIVWSMYADTADYGEWKNGRRATGLVFSATVFAQKVGLAIGSAMLGWMLSYYGFVANAAQSPRAIHGITILFSLLPALFGGLSGLAILFYKIDEPLVKQIERDLAARKAAPATAVSTS</sequence>
<dbReference type="AlphaFoldDB" id="B1ZPN5"/>
<evidence type="ECO:0000256" key="2">
    <source>
        <dbReference type="SAM" id="Phobius"/>
    </source>
</evidence>
<feature type="transmembrane region" description="Helical" evidence="2">
    <location>
        <begin position="235"/>
        <end position="254"/>
    </location>
</feature>
<keyword evidence="2" id="KW-1133">Transmembrane helix</keyword>
<dbReference type="GO" id="GO:0015293">
    <property type="term" value="F:symporter activity"/>
    <property type="evidence" value="ECO:0007669"/>
    <property type="project" value="InterPro"/>
</dbReference>
<feature type="transmembrane region" description="Helical" evidence="2">
    <location>
        <begin position="330"/>
        <end position="351"/>
    </location>
</feature>
<dbReference type="EMBL" id="CP001032">
    <property type="protein sequence ID" value="ACB74554.1"/>
    <property type="molecule type" value="Genomic_DNA"/>
</dbReference>
<dbReference type="HOGENOM" id="CLU_027408_0_2_0"/>
<organism evidence="3 4">
    <name type="scientific">Opitutus terrae (strain DSM 11246 / JCM 15787 / PB90-1)</name>
    <dbReference type="NCBI Taxonomy" id="452637"/>
    <lineage>
        <taxon>Bacteria</taxon>
        <taxon>Pseudomonadati</taxon>
        <taxon>Verrucomicrobiota</taxon>
        <taxon>Opitutia</taxon>
        <taxon>Opitutales</taxon>
        <taxon>Opitutaceae</taxon>
        <taxon>Opitutus</taxon>
    </lineage>
</organism>
<keyword evidence="2" id="KW-0472">Membrane</keyword>